<dbReference type="Gene3D" id="1.50.10.20">
    <property type="match status" value="1"/>
</dbReference>
<keyword evidence="5 9" id="KW-0808">Transferase</keyword>
<dbReference type="AlphaFoldDB" id="S8DQG1"/>
<dbReference type="HOGENOM" id="CLU_028946_0_0_1"/>
<dbReference type="GO" id="GO:0097354">
    <property type="term" value="P:prenylation"/>
    <property type="evidence" value="ECO:0007669"/>
    <property type="project" value="UniProtKB-UniRule"/>
</dbReference>
<organism evidence="11 12">
    <name type="scientific">Fomitopsis schrenkii</name>
    <name type="common">Brown rot fungus</name>
    <dbReference type="NCBI Taxonomy" id="2126942"/>
    <lineage>
        <taxon>Eukaryota</taxon>
        <taxon>Fungi</taxon>
        <taxon>Dikarya</taxon>
        <taxon>Basidiomycota</taxon>
        <taxon>Agaricomycotina</taxon>
        <taxon>Agaricomycetes</taxon>
        <taxon>Polyporales</taxon>
        <taxon>Fomitopsis</taxon>
    </lineage>
</organism>
<dbReference type="InterPro" id="IPR008930">
    <property type="entry name" value="Terpenoid_cyclase/PrenylTrfase"/>
</dbReference>
<dbReference type="PANTHER" id="PTHR11774">
    <property type="entry name" value="GERANYLGERANYL TRANSFERASE TYPE BETA SUBUNIT"/>
    <property type="match status" value="1"/>
</dbReference>
<evidence type="ECO:0000256" key="3">
    <source>
        <dbReference type="ARBA" id="ARBA00015798"/>
    </source>
</evidence>
<dbReference type="FunCoup" id="S8DQG1">
    <property type="interactions" value="212"/>
</dbReference>
<evidence type="ECO:0000256" key="4">
    <source>
        <dbReference type="ARBA" id="ARBA00022602"/>
    </source>
</evidence>
<sequence length="522" mass="56856">MAPARDLRPTPTDGYPTVTSCLQASTEQILLTHLPQSLQSGDPSQNVPVVLQRNLHLPYLLRNLRQGLPQQYTGQDASQAWLMYWTFQAFSCLGVGMDGKTKQKAREKVLAMQHGDGGFGGGPGQAPHLLATYAAVSALAIVGEPGPGGGWDDIDRKKMYDFFMSVKQPDGSFLVCHHGEVDVRGLYCLLAVATMLNLLTPELLEGVPEFIASCQTYEGGFGNASFPDWAFSNDGHDPTAPRPVLGEAHGGYTFCALGSWILLQPYIRTHYKSPSAVAPVIDRAPPTINLRSLLRWLTHMQGTGIELGGFKGRTNKLVDGCYSWWVGGCFPLVDALLGEGAPTTHDTVTPVENTQASTEDNEWHDIDDTLFNREALQEYVLFAGQHPAGGLRDKPPKIPDSYHTLYCLAGLSAAQHRVVPDQSRKDDLIQSWDAGAAQKIAVTAGSVDEQGRADILRRESFAEALCWLEDEGADKFVGGSANRVNATQPLFNLTVTHTGMIMAHFYQQKVPSRVPKATPKST</sequence>
<accession>S8DQG1</accession>
<comment type="similarity">
    <text evidence="1 9">Belongs to the protein prenyltransferase subunit beta family.</text>
</comment>
<keyword evidence="7" id="KW-0677">Repeat</keyword>
<proteinExistence type="inferred from homology"/>
<feature type="domain" description="Prenyltransferase alpha-alpha toroid" evidence="10">
    <location>
        <begin position="51"/>
        <end position="480"/>
    </location>
</feature>
<evidence type="ECO:0000256" key="5">
    <source>
        <dbReference type="ARBA" id="ARBA00022679"/>
    </source>
</evidence>
<keyword evidence="4 9" id="KW-0637">Prenyltransferase</keyword>
<dbReference type="EMBL" id="KE504275">
    <property type="protein sequence ID" value="EPS93443.1"/>
    <property type="molecule type" value="Genomic_DNA"/>
</dbReference>
<dbReference type="GO" id="GO:0004660">
    <property type="term" value="F:protein farnesyltransferase activity"/>
    <property type="evidence" value="ECO:0007669"/>
    <property type="project" value="UniProtKB-UniRule"/>
</dbReference>
<dbReference type="GO" id="GO:0005965">
    <property type="term" value="C:protein farnesyltransferase complex"/>
    <property type="evidence" value="ECO:0007669"/>
    <property type="project" value="UniProtKB-UniRule"/>
</dbReference>
<comment type="cofactor">
    <cofactor evidence="9">
        <name>Zn(2+)</name>
        <dbReference type="ChEBI" id="CHEBI:29105"/>
    </cofactor>
    <text evidence="9">Binds 1 zinc ion per subunit.</text>
</comment>
<name>S8DQG1_FOMSC</name>
<reference evidence="11 12" key="1">
    <citation type="journal article" date="2012" name="Science">
        <title>The Paleozoic origin of enzymatic lignin decomposition reconstructed from 31 fungal genomes.</title>
        <authorList>
            <person name="Floudas D."/>
            <person name="Binder M."/>
            <person name="Riley R."/>
            <person name="Barry K."/>
            <person name="Blanchette R.A."/>
            <person name="Henrissat B."/>
            <person name="Martinez A.T."/>
            <person name="Otillar R."/>
            <person name="Spatafora J.W."/>
            <person name="Yadav J.S."/>
            <person name="Aerts A."/>
            <person name="Benoit I."/>
            <person name="Boyd A."/>
            <person name="Carlson A."/>
            <person name="Copeland A."/>
            <person name="Coutinho P.M."/>
            <person name="de Vries R.P."/>
            <person name="Ferreira P."/>
            <person name="Findley K."/>
            <person name="Foster B."/>
            <person name="Gaskell J."/>
            <person name="Glotzer D."/>
            <person name="Gorecki P."/>
            <person name="Heitman J."/>
            <person name="Hesse C."/>
            <person name="Hori C."/>
            <person name="Igarashi K."/>
            <person name="Jurgens J.A."/>
            <person name="Kallen N."/>
            <person name="Kersten P."/>
            <person name="Kohler A."/>
            <person name="Kuees U."/>
            <person name="Kumar T.K.A."/>
            <person name="Kuo A."/>
            <person name="LaButti K."/>
            <person name="Larrondo L.F."/>
            <person name="Lindquist E."/>
            <person name="Ling A."/>
            <person name="Lombard V."/>
            <person name="Lucas S."/>
            <person name="Lundell T."/>
            <person name="Martin R."/>
            <person name="McLaughlin D.J."/>
            <person name="Morgenstern I."/>
            <person name="Morin E."/>
            <person name="Murat C."/>
            <person name="Nagy L.G."/>
            <person name="Nolan M."/>
            <person name="Ohm R.A."/>
            <person name="Patyshakuliyeva A."/>
            <person name="Rokas A."/>
            <person name="Ruiz-Duenas F.J."/>
            <person name="Sabat G."/>
            <person name="Salamov A."/>
            <person name="Samejima M."/>
            <person name="Schmutz J."/>
            <person name="Slot J.C."/>
            <person name="St John F."/>
            <person name="Stenlid J."/>
            <person name="Sun H."/>
            <person name="Sun S."/>
            <person name="Syed K."/>
            <person name="Tsang A."/>
            <person name="Wiebenga A."/>
            <person name="Young D."/>
            <person name="Pisabarro A."/>
            <person name="Eastwood D.C."/>
            <person name="Martin F."/>
            <person name="Cullen D."/>
            <person name="Grigoriev I.V."/>
            <person name="Hibbett D.S."/>
        </authorList>
    </citation>
    <scope>NUCLEOTIDE SEQUENCE</scope>
    <source>
        <strain evidence="12">FP-58527</strain>
    </source>
</reference>
<dbReference type="SUPFAM" id="SSF48239">
    <property type="entry name" value="Terpenoid cyclases/Protein prenyltransferases"/>
    <property type="match status" value="1"/>
</dbReference>
<dbReference type="OrthoDB" id="10261146at2759"/>
<evidence type="ECO:0000313" key="11">
    <source>
        <dbReference type="EMBL" id="EPS93443.1"/>
    </source>
</evidence>
<gene>
    <name evidence="11" type="ORF">FOMPIDRAFT_1026539</name>
</gene>
<evidence type="ECO:0000256" key="8">
    <source>
        <dbReference type="ARBA" id="ARBA00022833"/>
    </source>
</evidence>
<dbReference type="InParanoid" id="S8DQG1"/>
<dbReference type="InterPro" id="IPR026872">
    <property type="entry name" value="FTB"/>
</dbReference>
<evidence type="ECO:0000259" key="10">
    <source>
        <dbReference type="Pfam" id="PF00432"/>
    </source>
</evidence>
<comment type="catalytic activity">
    <reaction evidence="9">
        <text>L-cysteinyl-[protein] + (2E,6E)-farnesyl diphosphate = S-(2E,6E)-farnesyl-L-cysteinyl-[protein] + diphosphate</text>
        <dbReference type="Rhea" id="RHEA:13345"/>
        <dbReference type="Rhea" id="RHEA-COMP:10131"/>
        <dbReference type="Rhea" id="RHEA-COMP:11535"/>
        <dbReference type="ChEBI" id="CHEBI:29950"/>
        <dbReference type="ChEBI" id="CHEBI:33019"/>
        <dbReference type="ChEBI" id="CHEBI:86019"/>
        <dbReference type="ChEBI" id="CHEBI:175763"/>
    </reaction>
</comment>
<dbReference type="PANTHER" id="PTHR11774:SF6">
    <property type="entry name" value="PROTEIN FARNESYLTRANSFERASE SUBUNIT BETA"/>
    <property type="match status" value="1"/>
</dbReference>
<evidence type="ECO:0000256" key="6">
    <source>
        <dbReference type="ARBA" id="ARBA00022723"/>
    </source>
</evidence>
<dbReference type="GO" id="GO:0008270">
    <property type="term" value="F:zinc ion binding"/>
    <property type="evidence" value="ECO:0007669"/>
    <property type="project" value="UniProtKB-UniRule"/>
</dbReference>
<evidence type="ECO:0000256" key="2">
    <source>
        <dbReference type="ARBA" id="ARBA00012702"/>
    </source>
</evidence>
<keyword evidence="8 9" id="KW-0862">Zinc</keyword>
<evidence type="ECO:0000313" key="12">
    <source>
        <dbReference type="Proteomes" id="UP000015241"/>
    </source>
</evidence>
<dbReference type="Pfam" id="PF00432">
    <property type="entry name" value="Prenyltrans"/>
    <property type="match status" value="1"/>
</dbReference>
<protein>
    <recommendedName>
        <fullName evidence="3 9">Protein farnesyltransferase subunit beta</fullName>
        <shortName evidence="9">FTase-beta</shortName>
        <ecNumber evidence="2 9">2.5.1.58</ecNumber>
    </recommendedName>
</protein>
<dbReference type="Proteomes" id="UP000015241">
    <property type="component" value="Unassembled WGS sequence"/>
</dbReference>
<dbReference type="CDD" id="cd02893">
    <property type="entry name" value="FTase"/>
    <property type="match status" value="1"/>
</dbReference>
<evidence type="ECO:0000256" key="9">
    <source>
        <dbReference type="RuleBase" id="RU365056"/>
    </source>
</evidence>
<comment type="function">
    <text evidence="9">Catalyzes the transfer of a farnesyl moiety from farnesyl diphosphate to a cysteine at the fourth position from the C-terminus of several proteins. The beta subunit is responsible for peptide-binding.</text>
</comment>
<evidence type="ECO:0000256" key="7">
    <source>
        <dbReference type="ARBA" id="ARBA00022737"/>
    </source>
</evidence>
<dbReference type="eggNOG" id="KOG0365">
    <property type="taxonomic scope" value="Eukaryota"/>
</dbReference>
<keyword evidence="12" id="KW-1185">Reference proteome</keyword>
<comment type="subunit">
    <text evidence="9">Heterodimer of an alpha and a beta subunit.</text>
</comment>
<keyword evidence="6 9" id="KW-0479">Metal-binding</keyword>
<dbReference type="EC" id="2.5.1.58" evidence="2 9"/>
<dbReference type="InterPro" id="IPR045089">
    <property type="entry name" value="PGGT1B-like"/>
</dbReference>
<evidence type="ECO:0000256" key="1">
    <source>
        <dbReference type="ARBA" id="ARBA00010497"/>
    </source>
</evidence>
<dbReference type="InterPro" id="IPR001330">
    <property type="entry name" value="Prenyltrans"/>
</dbReference>
<dbReference type="STRING" id="743788.S8DQG1"/>